<proteinExistence type="predicted"/>
<dbReference type="EMBL" id="JRKI01000008">
    <property type="protein sequence ID" value="KIZ18766.1"/>
    <property type="molecule type" value="Genomic_DNA"/>
</dbReference>
<name>A0A0D7CRV9_9ACTN</name>
<sequence length="131" mass="14242">MVRRSRKPRRLVAGGETYFWSLGHEHEAEGPGRYRGCREILGIRRAGARGRLRVVFRGGAGRLVPDGLLHSGAVGTAQGAWLNLHEPGTVRALLDEAVARGWRPDGPSAEQRDGWELFDAVAARRGVIPAG</sequence>
<accession>A0A0D7CRV9</accession>
<gene>
    <name evidence="1" type="ORF">SNA_05710</name>
</gene>
<dbReference type="AlphaFoldDB" id="A0A0D7CRV9"/>
<evidence type="ECO:0000313" key="1">
    <source>
        <dbReference type="EMBL" id="KIZ18766.1"/>
    </source>
</evidence>
<keyword evidence="2" id="KW-1185">Reference proteome</keyword>
<dbReference type="RefSeq" id="WP_030062742.1">
    <property type="nucleotide sequence ID" value="NZ_JRKI01000008.1"/>
</dbReference>
<dbReference type="PATRIC" id="fig|1240678.4.peg.1204"/>
<reference evidence="1 2" key="1">
    <citation type="submission" date="2014-09" db="EMBL/GenBank/DDBJ databases">
        <title>Draft genome sequence of Streptomyces natalensis ATCC 27448, producer of the antifungal pimaricin.</title>
        <authorList>
            <person name="Mendes M.V."/>
            <person name="Beites T."/>
            <person name="Pires S."/>
            <person name="Santos C.L."/>
            <person name="Moradas-Ferreira P."/>
        </authorList>
    </citation>
    <scope>NUCLEOTIDE SEQUENCE [LARGE SCALE GENOMIC DNA]</scope>
    <source>
        <strain evidence="1 2">ATCC 27448</strain>
    </source>
</reference>
<organism evidence="1 2">
    <name type="scientific">Streptomyces natalensis ATCC 27448</name>
    <dbReference type="NCBI Taxonomy" id="1240678"/>
    <lineage>
        <taxon>Bacteria</taxon>
        <taxon>Bacillati</taxon>
        <taxon>Actinomycetota</taxon>
        <taxon>Actinomycetes</taxon>
        <taxon>Kitasatosporales</taxon>
        <taxon>Streptomycetaceae</taxon>
        <taxon>Streptomyces</taxon>
    </lineage>
</organism>
<dbReference type="Proteomes" id="UP000032458">
    <property type="component" value="Unassembled WGS sequence"/>
</dbReference>
<comment type="caution">
    <text evidence="1">The sequence shown here is derived from an EMBL/GenBank/DDBJ whole genome shotgun (WGS) entry which is preliminary data.</text>
</comment>
<evidence type="ECO:0000313" key="2">
    <source>
        <dbReference type="Proteomes" id="UP000032458"/>
    </source>
</evidence>
<protein>
    <submittedName>
        <fullName evidence="1">Uncharacterized protein</fullName>
    </submittedName>
</protein>